<protein>
    <submittedName>
        <fullName evidence="4">FAD-binding oxidoreductase</fullName>
    </submittedName>
</protein>
<dbReference type="InterPro" id="IPR036188">
    <property type="entry name" value="FAD/NAD-bd_sf"/>
</dbReference>
<gene>
    <name evidence="4" type="ORF">H0S81_10335</name>
</gene>
<evidence type="ECO:0000313" key="5">
    <source>
        <dbReference type="Proteomes" id="UP000706172"/>
    </source>
</evidence>
<keyword evidence="1" id="KW-0560">Oxidoreductase</keyword>
<evidence type="ECO:0000313" key="4">
    <source>
        <dbReference type="EMBL" id="MBG0780307.1"/>
    </source>
</evidence>
<dbReference type="EMBL" id="JACCQK010000668">
    <property type="protein sequence ID" value="MBG0780307.1"/>
    <property type="molecule type" value="Genomic_DNA"/>
</dbReference>
<dbReference type="GO" id="GO:0016491">
    <property type="term" value="F:oxidoreductase activity"/>
    <property type="evidence" value="ECO:0007669"/>
    <property type="project" value="UniProtKB-KW"/>
</dbReference>
<feature type="domain" description="FAD dependent oxidoreductase" evidence="3">
    <location>
        <begin position="8"/>
        <end position="363"/>
    </location>
</feature>
<dbReference type="SUPFAM" id="SSF51905">
    <property type="entry name" value="FAD/NAD(P)-binding domain"/>
    <property type="match status" value="1"/>
</dbReference>
<dbReference type="GO" id="GO:0005737">
    <property type="term" value="C:cytoplasm"/>
    <property type="evidence" value="ECO:0007669"/>
    <property type="project" value="TreeGrafter"/>
</dbReference>
<dbReference type="InterPro" id="IPR006076">
    <property type="entry name" value="FAD-dep_OxRdtase"/>
</dbReference>
<evidence type="ECO:0000259" key="3">
    <source>
        <dbReference type="Pfam" id="PF01266"/>
    </source>
</evidence>
<comment type="caution">
    <text evidence="4">The sequence shown here is derived from an EMBL/GenBank/DDBJ whole genome shotgun (WGS) entry which is preliminary data.</text>
</comment>
<dbReference type="AlphaFoldDB" id="A0A931CVU6"/>
<dbReference type="Gene3D" id="3.30.9.10">
    <property type="entry name" value="D-Amino Acid Oxidase, subunit A, domain 2"/>
    <property type="match status" value="1"/>
</dbReference>
<dbReference type="Proteomes" id="UP000706172">
    <property type="component" value="Unassembled WGS sequence"/>
</dbReference>
<dbReference type="SUPFAM" id="SSF54373">
    <property type="entry name" value="FAD-linked reductases, C-terminal domain"/>
    <property type="match status" value="1"/>
</dbReference>
<evidence type="ECO:0000256" key="1">
    <source>
        <dbReference type="ARBA" id="ARBA00023002"/>
    </source>
</evidence>
<evidence type="ECO:0000256" key="2">
    <source>
        <dbReference type="SAM" id="Phobius"/>
    </source>
</evidence>
<feature type="transmembrane region" description="Helical" evidence="2">
    <location>
        <begin position="6"/>
        <end position="25"/>
    </location>
</feature>
<reference evidence="4" key="1">
    <citation type="submission" date="2020-07" db="EMBL/GenBank/DDBJ databases">
        <title>Severe corrosion of carbon steel in oil field produced water can be linked to methanogenic archaea containing a special type of NiFe hydrogenase.</title>
        <authorList>
            <person name="Lahme S."/>
            <person name="Mand J."/>
            <person name="Longwell J."/>
            <person name="Smith R."/>
            <person name="Enning D."/>
        </authorList>
    </citation>
    <scope>NUCLEOTIDE SEQUENCE</scope>
    <source>
        <strain evidence="4">MIC098Bin6</strain>
    </source>
</reference>
<proteinExistence type="predicted"/>
<keyword evidence="2" id="KW-0812">Transmembrane</keyword>
<dbReference type="Gene3D" id="3.50.50.60">
    <property type="entry name" value="FAD/NAD(P)-binding domain"/>
    <property type="match status" value="1"/>
</dbReference>
<accession>A0A931CVU6</accession>
<name>A0A931CVU6_9BACT</name>
<organism evidence="4 5">
    <name type="scientific">Desulfotignum balticum</name>
    <dbReference type="NCBI Taxonomy" id="115781"/>
    <lineage>
        <taxon>Bacteria</taxon>
        <taxon>Pseudomonadati</taxon>
        <taxon>Thermodesulfobacteriota</taxon>
        <taxon>Desulfobacteria</taxon>
        <taxon>Desulfobacterales</taxon>
        <taxon>Desulfobacteraceae</taxon>
        <taxon>Desulfotignum</taxon>
    </lineage>
</organism>
<dbReference type="PANTHER" id="PTHR13847">
    <property type="entry name" value="SARCOSINE DEHYDROGENASE-RELATED"/>
    <property type="match status" value="1"/>
</dbReference>
<keyword evidence="2" id="KW-0472">Membrane</keyword>
<dbReference type="Pfam" id="PF01266">
    <property type="entry name" value="DAO"/>
    <property type="match status" value="1"/>
</dbReference>
<dbReference type="PANTHER" id="PTHR13847:SF287">
    <property type="entry name" value="FAD-DEPENDENT OXIDOREDUCTASE DOMAIN-CONTAINING PROTEIN 1"/>
    <property type="match status" value="1"/>
</dbReference>
<sequence length="390" mass="41578">MGSGIFHIVIIGGGVIGTSIAWHLAKKAARVTLIESHDLASGSSGACDGLVFMQSKKPGIHLGLAMESLKRFHLLKKELPVDIEFRQTGGRVVIQTPAQYPAMEKFVREQKDIGLEVCLMDAKQTLAAEPLLSPDIYGSTWSSLDAKVNPINLTLGFALGAKKNHARILTRTKVLGIHTQNNRVTGVATTQGDIPADIVVNAAGAGAGRICQMVKIDLPIAPRRGQIVVTQAARPMISSCMISAGYIAVKYDPSLAAEQGEGMSMEQTDNGNLLLGSTREFAGFCTENTLSGIRRIISRTTEVLPALKHLQVIRTFAGLRPYTPDGLPILGPVPSLEGFFMAAGHEGDGIALSPITGELMADMVLGQKTAISLAPFSPERFIPQKGQAHE</sequence>
<keyword evidence="2" id="KW-1133">Transmembrane helix</keyword>